<dbReference type="SUPFAM" id="SSF64268">
    <property type="entry name" value="PX domain"/>
    <property type="match status" value="1"/>
</dbReference>
<dbReference type="SMART" id="SM00397">
    <property type="entry name" value="t_SNARE"/>
    <property type="match status" value="1"/>
</dbReference>
<dbReference type="SMART" id="SM00312">
    <property type="entry name" value="PX"/>
    <property type="match status" value="1"/>
</dbReference>
<dbReference type="PANTHER" id="PTHR22775">
    <property type="entry name" value="SORTING NEXIN"/>
    <property type="match status" value="1"/>
</dbReference>
<dbReference type="AlphaFoldDB" id="E5R049"/>
<dbReference type="EMBL" id="DS989822">
    <property type="protein sequence ID" value="EFQ97460.1"/>
    <property type="molecule type" value="Genomic_DNA"/>
</dbReference>
<feature type="domain" description="T-SNARE coiled-coil homology" evidence="3">
    <location>
        <begin position="302"/>
        <end position="364"/>
    </location>
</feature>
<evidence type="ECO:0000259" key="4">
    <source>
        <dbReference type="PROSITE" id="PS50195"/>
    </source>
</evidence>
<proteinExistence type="predicted"/>
<reference evidence="6" key="1">
    <citation type="journal article" date="2012" name="MBio">
        <title>Comparative genome analysis of Trichophyton rubrum and related dermatophytes reveals candidate genes involved in infection.</title>
        <authorList>
            <person name="Martinez D.A."/>
            <person name="Oliver B.G."/>
            <person name="Graeser Y."/>
            <person name="Goldberg J.M."/>
            <person name="Li W."/>
            <person name="Martinez-Rossi N.M."/>
            <person name="Monod M."/>
            <person name="Shelest E."/>
            <person name="Barton R.C."/>
            <person name="Birch E."/>
            <person name="Brakhage A.A."/>
            <person name="Chen Z."/>
            <person name="Gurr S.J."/>
            <person name="Heiman D."/>
            <person name="Heitman J."/>
            <person name="Kosti I."/>
            <person name="Rossi A."/>
            <person name="Saif S."/>
            <person name="Samalova M."/>
            <person name="Saunders C.W."/>
            <person name="Shea T."/>
            <person name="Summerbell R.C."/>
            <person name="Xu J."/>
            <person name="Young S."/>
            <person name="Zeng Q."/>
            <person name="Birren B.W."/>
            <person name="Cuomo C.A."/>
            <person name="White T.C."/>
        </authorList>
    </citation>
    <scope>NUCLEOTIDE SEQUENCE [LARGE SCALE GENOMIC DNA]</scope>
    <source>
        <strain evidence="6">ATCC MYA-4604 / CBS 118893</strain>
    </source>
</reference>
<protein>
    <submittedName>
        <fullName evidence="5">V-SNARE</fullName>
    </submittedName>
</protein>
<dbReference type="GeneID" id="10031729"/>
<dbReference type="InParanoid" id="E5R049"/>
<dbReference type="Gene3D" id="3.30.1520.10">
    <property type="entry name" value="Phox-like domain"/>
    <property type="match status" value="1"/>
</dbReference>
<evidence type="ECO:0000313" key="5">
    <source>
        <dbReference type="EMBL" id="EFQ97460.1"/>
    </source>
</evidence>
<dbReference type="InterPro" id="IPR036871">
    <property type="entry name" value="PX_dom_sf"/>
</dbReference>
<evidence type="ECO:0000313" key="6">
    <source>
        <dbReference type="Proteomes" id="UP000002669"/>
    </source>
</evidence>
<dbReference type="Pfam" id="PF00787">
    <property type="entry name" value="PX"/>
    <property type="match status" value="1"/>
</dbReference>
<feature type="domain" description="PX" evidence="4">
    <location>
        <begin position="2"/>
        <end position="117"/>
    </location>
</feature>
<dbReference type="PROSITE" id="PS50195">
    <property type="entry name" value="PX"/>
    <property type="match status" value="1"/>
</dbReference>
<evidence type="ECO:0000256" key="2">
    <source>
        <dbReference type="SAM" id="MobiDB-lite"/>
    </source>
</evidence>
<dbReference type="RefSeq" id="XP_003176412.1">
    <property type="nucleotide sequence ID" value="XM_003176364.1"/>
</dbReference>
<dbReference type="PANTHER" id="PTHR22775:SF3">
    <property type="entry name" value="SORTING NEXIN-13"/>
    <property type="match status" value="1"/>
</dbReference>
<dbReference type="STRING" id="535722.E5R049"/>
<sequence>MASSPEISIPSTTISDTPKPYTIYNISIRLPLRSQTVEKRYSDFLKLHESLISQVEKPPPAPLPKKSWFSGTISNATFREERRKGLEEYIQAINSSEDSRWRNSTAWRSFLNLPPNNASTRASNLHSAIAGPGAAGAPITDPTTWLDCHRDVKTHLHDARLHLTRRDQASTPQKQHECSASAKSSLVRTGTLLGALEEGLKNISGNSAWSGSKLGEGELRRRKDLLTSARKEKDALEDLLNSMAAKNKLDSAVASIPDKQALLGIDAVTGTRKAAVKGGRVLGKETNRTRELDNEGVLQLQKQIIGEQDVGVEEIRKIIARQKELGIAINNELELQLELLNVVDEDAGKLKSKIDIAQKRAKKIS</sequence>
<dbReference type="InterPro" id="IPR001683">
    <property type="entry name" value="PX_dom"/>
</dbReference>
<feature type="coiled-coil region" evidence="1">
    <location>
        <begin position="219"/>
        <end position="246"/>
    </location>
</feature>
<dbReference type="SUPFAM" id="SSF58038">
    <property type="entry name" value="SNARE fusion complex"/>
    <property type="match status" value="1"/>
</dbReference>
<dbReference type="eggNOG" id="ENOG502RXJQ">
    <property type="taxonomic scope" value="Eukaryota"/>
</dbReference>
<dbReference type="InterPro" id="IPR000727">
    <property type="entry name" value="T_SNARE_dom"/>
</dbReference>
<accession>E5R049</accession>
<dbReference type="Proteomes" id="UP000002669">
    <property type="component" value="Unassembled WGS sequence"/>
</dbReference>
<dbReference type="OrthoDB" id="428895at2759"/>
<evidence type="ECO:0000259" key="3">
    <source>
        <dbReference type="PROSITE" id="PS50192"/>
    </source>
</evidence>
<feature type="region of interest" description="Disordered" evidence="2">
    <location>
        <begin position="164"/>
        <end position="183"/>
    </location>
</feature>
<keyword evidence="6" id="KW-1185">Reference proteome</keyword>
<dbReference type="FunCoup" id="E5R049">
    <property type="interactions" value="120"/>
</dbReference>
<dbReference type="PROSITE" id="PS50192">
    <property type="entry name" value="T_SNARE"/>
    <property type="match status" value="1"/>
</dbReference>
<keyword evidence="1" id="KW-0175">Coiled coil</keyword>
<organism evidence="6">
    <name type="scientific">Arthroderma gypseum (strain ATCC MYA-4604 / CBS 118893)</name>
    <name type="common">Microsporum gypseum</name>
    <dbReference type="NCBI Taxonomy" id="535722"/>
    <lineage>
        <taxon>Eukaryota</taxon>
        <taxon>Fungi</taxon>
        <taxon>Dikarya</taxon>
        <taxon>Ascomycota</taxon>
        <taxon>Pezizomycotina</taxon>
        <taxon>Eurotiomycetes</taxon>
        <taxon>Eurotiomycetidae</taxon>
        <taxon>Onygenales</taxon>
        <taxon>Arthrodermataceae</taxon>
        <taxon>Nannizzia</taxon>
    </lineage>
</organism>
<evidence type="ECO:0000256" key="1">
    <source>
        <dbReference type="SAM" id="Coils"/>
    </source>
</evidence>
<gene>
    <name evidence="5" type="ORF">MGYG_00501</name>
</gene>
<dbReference type="Gene3D" id="1.20.5.110">
    <property type="match status" value="1"/>
</dbReference>
<dbReference type="OMA" id="QASVRSW"/>
<dbReference type="VEuPathDB" id="FungiDB:MGYG_00501"/>
<name>E5R049_ARTGP</name>
<dbReference type="CDD" id="cd06897">
    <property type="entry name" value="PX_SNARE"/>
    <property type="match status" value="1"/>
</dbReference>
<dbReference type="HOGENOM" id="CLU_033748_2_0_1"/>
<dbReference type="GO" id="GO:0035091">
    <property type="term" value="F:phosphatidylinositol binding"/>
    <property type="evidence" value="ECO:0007669"/>
    <property type="project" value="InterPro"/>
</dbReference>